<feature type="transmembrane region" description="Helical" evidence="6">
    <location>
        <begin position="150"/>
        <end position="167"/>
    </location>
</feature>
<feature type="transmembrane region" description="Helical" evidence="6">
    <location>
        <begin position="95"/>
        <end position="112"/>
    </location>
</feature>
<evidence type="ECO:0000256" key="4">
    <source>
        <dbReference type="ARBA" id="ARBA00022989"/>
    </source>
</evidence>
<reference evidence="7 8" key="1">
    <citation type="submission" date="2021-06" db="EMBL/GenBank/DDBJ databases">
        <title>Description of novel taxa of the family Lachnospiraceae.</title>
        <authorList>
            <person name="Chaplin A.V."/>
            <person name="Sokolova S.R."/>
            <person name="Pikina A.P."/>
            <person name="Korzhanova M."/>
            <person name="Belova V."/>
            <person name="Korostin D."/>
            <person name="Efimov B.A."/>
        </authorList>
    </citation>
    <scope>NUCLEOTIDE SEQUENCE [LARGE SCALE GENOMIC DNA]</scope>
    <source>
        <strain evidence="7 8">ASD4241</strain>
    </source>
</reference>
<feature type="transmembrane region" description="Helical" evidence="6">
    <location>
        <begin position="6"/>
        <end position="25"/>
    </location>
</feature>
<dbReference type="EMBL" id="JAHQCX010000019">
    <property type="protein sequence ID" value="MBU9728412.1"/>
    <property type="molecule type" value="Genomic_DNA"/>
</dbReference>
<dbReference type="CDD" id="cd06580">
    <property type="entry name" value="TM_PBP1_transp_TpRbsC_like"/>
    <property type="match status" value="1"/>
</dbReference>
<evidence type="ECO:0000256" key="2">
    <source>
        <dbReference type="ARBA" id="ARBA00022475"/>
    </source>
</evidence>
<keyword evidence="8" id="KW-1185">Reference proteome</keyword>
<evidence type="ECO:0000256" key="3">
    <source>
        <dbReference type="ARBA" id="ARBA00022692"/>
    </source>
</evidence>
<keyword evidence="3 6" id="KW-0812">Transmembrane</keyword>
<feature type="transmembrane region" description="Helical" evidence="6">
    <location>
        <begin position="188"/>
        <end position="214"/>
    </location>
</feature>
<feature type="transmembrane region" description="Helical" evidence="6">
    <location>
        <begin position="270"/>
        <end position="293"/>
    </location>
</feature>
<comment type="subcellular location">
    <subcellularLocation>
        <location evidence="1">Cell membrane</location>
        <topology evidence="1">Multi-pass membrane protein</topology>
    </subcellularLocation>
</comment>
<gene>
    <name evidence="7" type="ORF">KTH90_20645</name>
</gene>
<dbReference type="Proteomes" id="UP001314681">
    <property type="component" value="Unassembled WGS sequence"/>
</dbReference>
<evidence type="ECO:0000313" key="7">
    <source>
        <dbReference type="EMBL" id="MBU9728412.1"/>
    </source>
</evidence>
<proteinExistence type="predicted"/>
<dbReference type="InterPro" id="IPR001851">
    <property type="entry name" value="ABC_transp_permease"/>
</dbReference>
<feature type="transmembrane region" description="Helical" evidence="6">
    <location>
        <begin position="63"/>
        <end position="83"/>
    </location>
</feature>
<sequence>MTEILAVITTYLAASLRMATPLTLAGLGESCSEKSGVINIGLEAIMLSGSFCGFIVTFWTSNLFLGILAGIAGGILVSMLHAVLSIKCCADQNMIGLALNFLFLGLTSFLFLKAFGQTTVLPTCDTVNVIRIPLLSEIPVLGPVLFTQNIFVYIMFIAIGVFWFVFYKTDWGIQLTAVGEHPRAADTAGLNVFGIRYGACLINGIFGGMAGAYITLSQLGFFMENVTAGKGYMALVAVILGRRNPIGVLLAAMLIGFADALQFNLQTMGIAVPSQAFSMMPYVAAVIVLLFSVNHSSNPSALGIPYQRNKR</sequence>
<protein>
    <submittedName>
        <fullName evidence="7">ABC transporter permease</fullName>
    </submittedName>
</protein>
<accession>A0ABS6KD22</accession>
<dbReference type="Pfam" id="PF02653">
    <property type="entry name" value="BPD_transp_2"/>
    <property type="match status" value="1"/>
</dbReference>
<keyword evidence="5 6" id="KW-0472">Membrane</keyword>
<dbReference type="RefSeq" id="WP_158353606.1">
    <property type="nucleotide sequence ID" value="NZ_JAHQCX010000019.1"/>
</dbReference>
<organism evidence="7 8">
    <name type="scientific">Diplocloster modestus</name>
    <dbReference type="NCBI Taxonomy" id="2850322"/>
    <lineage>
        <taxon>Bacteria</taxon>
        <taxon>Bacillati</taxon>
        <taxon>Bacillota</taxon>
        <taxon>Clostridia</taxon>
        <taxon>Lachnospirales</taxon>
        <taxon>Lachnospiraceae</taxon>
        <taxon>Diplocloster</taxon>
    </lineage>
</organism>
<keyword evidence="2" id="KW-1003">Cell membrane</keyword>
<dbReference type="PANTHER" id="PTHR43370">
    <property type="entry name" value="SUGAR ABC TRANSPORTER INTEGRAL MEMBRANE PROTEIN-RELATED"/>
    <property type="match status" value="1"/>
</dbReference>
<evidence type="ECO:0000256" key="1">
    <source>
        <dbReference type="ARBA" id="ARBA00004651"/>
    </source>
</evidence>
<evidence type="ECO:0000256" key="5">
    <source>
        <dbReference type="ARBA" id="ARBA00023136"/>
    </source>
</evidence>
<name>A0ABS6KD22_9FIRM</name>
<dbReference type="PANTHER" id="PTHR43370:SF1">
    <property type="entry name" value="GUANOSINE ABC TRANSPORTER PERMEASE PROTEIN NUPQ"/>
    <property type="match status" value="1"/>
</dbReference>
<feature type="transmembrane region" description="Helical" evidence="6">
    <location>
        <begin position="37"/>
        <end position="57"/>
    </location>
</feature>
<evidence type="ECO:0000313" key="8">
    <source>
        <dbReference type="Proteomes" id="UP001314681"/>
    </source>
</evidence>
<comment type="caution">
    <text evidence="7">The sequence shown here is derived from an EMBL/GenBank/DDBJ whole genome shotgun (WGS) entry which is preliminary data.</text>
</comment>
<evidence type="ECO:0000256" key="6">
    <source>
        <dbReference type="SAM" id="Phobius"/>
    </source>
</evidence>
<keyword evidence="4 6" id="KW-1133">Transmembrane helix</keyword>